<evidence type="ECO:0000313" key="1">
    <source>
        <dbReference type="EMBL" id="KAI3729721.1"/>
    </source>
</evidence>
<organism evidence="1 2">
    <name type="scientific">Arctium lappa</name>
    <name type="common">Greater burdock</name>
    <name type="synonym">Lappa major</name>
    <dbReference type="NCBI Taxonomy" id="4217"/>
    <lineage>
        <taxon>Eukaryota</taxon>
        <taxon>Viridiplantae</taxon>
        <taxon>Streptophyta</taxon>
        <taxon>Embryophyta</taxon>
        <taxon>Tracheophyta</taxon>
        <taxon>Spermatophyta</taxon>
        <taxon>Magnoliopsida</taxon>
        <taxon>eudicotyledons</taxon>
        <taxon>Gunneridae</taxon>
        <taxon>Pentapetalae</taxon>
        <taxon>asterids</taxon>
        <taxon>campanulids</taxon>
        <taxon>Asterales</taxon>
        <taxon>Asteraceae</taxon>
        <taxon>Carduoideae</taxon>
        <taxon>Cardueae</taxon>
        <taxon>Arctiinae</taxon>
        <taxon>Arctium</taxon>
    </lineage>
</organism>
<name>A0ACB9C5X9_ARCLA</name>
<dbReference type="Proteomes" id="UP001055879">
    <property type="component" value="Linkage Group LG05"/>
</dbReference>
<comment type="caution">
    <text evidence="1">The sequence shown here is derived from an EMBL/GenBank/DDBJ whole genome shotgun (WGS) entry which is preliminary data.</text>
</comment>
<accession>A0ACB9C5X9</accession>
<dbReference type="EMBL" id="CM042051">
    <property type="protein sequence ID" value="KAI3729721.1"/>
    <property type="molecule type" value="Genomic_DNA"/>
</dbReference>
<proteinExistence type="predicted"/>
<keyword evidence="2" id="KW-1185">Reference proteome</keyword>
<evidence type="ECO:0000313" key="2">
    <source>
        <dbReference type="Proteomes" id="UP001055879"/>
    </source>
</evidence>
<sequence>MLVFCCNLAGVNFFLNLIFYFWIMWCCSAGAIDDHRCCITNGVWFDRRYLWVLDFVEEFRIFGVFHL</sequence>
<gene>
    <name evidence="1" type="ORF">L6452_18385</name>
</gene>
<reference evidence="1 2" key="2">
    <citation type="journal article" date="2022" name="Mol. Ecol. Resour.">
        <title>The genomes of chicory, endive, great burdock and yacon provide insights into Asteraceae paleo-polyploidization history and plant inulin production.</title>
        <authorList>
            <person name="Fan W."/>
            <person name="Wang S."/>
            <person name="Wang H."/>
            <person name="Wang A."/>
            <person name="Jiang F."/>
            <person name="Liu H."/>
            <person name="Zhao H."/>
            <person name="Xu D."/>
            <person name="Zhang Y."/>
        </authorList>
    </citation>
    <scope>NUCLEOTIDE SEQUENCE [LARGE SCALE GENOMIC DNA]</scope>
    <source>
        <strain evidence="2">cv. Niubang</strain>
    </source>
</reference>
<protein>
    <submittedName>
        <fullName evidence="1">Uncharacterized protein</fullName>
    </submittedName>
</protein>
<reference evidence="2" key="1">
    <citation type="journal article" date="2022" name="Mol. Ecol. Resour.">
        <title>The genomes of chicory, endive, great burdock and yacon provide insights into Asteraceae palaeo-polyploidization history and plant inulin production.</title>
        <authorList>
            <person name="Fan W."/>
            <person name="Wang S."/>
            <person name="Wang H."/>
            <person name="Wang A."/>
            <person name="Jiang F."/>
            <person name="Liu H."/>
            <person name="Zhao H."/>
            <person name="Xu D."/>
            <person name="Zhang Y."/>
        </authorList>
    </citation>
    <scope>NUCLEOTIDE SEQUENCE [LARGE SCALE GENOMIC DNA]</scope>
    <source>
        <strain evidence="2">cv. Niubang</strain>
    </source>
</reference>